<reference evidence="2" key="1">
    <citation type="submission" date="2020-03" db="EMBL/GenBank/DDBJ databases">
        <title>Studies in the Genomics of Life Span.</title>
        <authorList>
            <person name="Glass D."/>
        </authorList>
    </citation>
    <scope>NUCLEOTIDE SEQUENCE</scope>
    <source>
        <strain evidence="2">SUZIE</strain>
        <tissue evidence="2">Muscle</tissue>
    </source>
</reference>
<accession>A0AA41N1V0</accession>
<feature type="region of interest" description="Disordered" evidence="1">
    <location>
        <begin position="1"/>
        <end position="22"/>
    </location>
</feature>
<dbReference type="Proteomes" id="UP001166674">
    <property type="component" value="Unassembled WGS sequence"/>
</dbReference>
<protein>
    <submittedName>
        <fullName evidence="2">Surfeit locus protein 6</fullName>
    </submittedName>
</protein>
<comment type="caution">
    <text evidence="2">The sequence shown here is derived from an EMBL/GenBank/DDBJ whole genome shotgun (WGS) entry which is preliminary data.</text>
</comment>
<sequence length="143" mass="16430">MGSKDKSLGEKSPMTSGEMKSAVNKEKRLMLEWQRSALSALEVLQQCYRKRPRKLGTRVDLRFCSLFFWIKGNGENRSGTKKVLVGTEKAMKKMEVACMEPWELALIFIKLEVCEEAPASKDHCRKEKQQKMKGIFMPVTIKN</sequence>
<dbReference type="AlphaFoldDB" id="A0AA41N1V0"/>
<evidence type="ECO:0000256" key="1">
    <source>
        <dbReference type="SAM" id="MobiDB-lite"/>
    </source>
</evidence>
<gene>
    <name evidence="2" type="ORF">SUZIE_166540</name>
</gene>
<proteinExistence type="predicted"/>
<evidence type="ECO:0000313" key="2">
    <source>
        <dbReference type="EMBL" id="MBZ3882158.1"/>
    </source>
</evidence>
<organism evidence="2 3">
    <name type="scientific">Sciurus carolinensis</name>
    <name type="common">Eastern gray squirrel</name>
    <dbReference type="NCBI Taxonomy" id="30640"/>
    <lineage>
        <taxon>Eukaryota</taxon>
        <taxon>Metazoa</taxon>
        <taxon>Chordata</taxon>
        <taxon>Craniata</taxon>
        <taxon>Vertebrata</taxon>
        <taxon>Euteleostomi</taxon>
        <taxon>Mammalia</taxon>
        <taxon>Eutheria</taxon>
        <taxon>Euarchontoglires</taxon>
        <taxon>Glires</taxon>
        <taxon>Rodentia</taxon>
        <taxon>Sciuromorpha</taxon>
        <taxon>Sciuridae</taxon>
        <taxon>Sciurinae</taxon>
        <taxon>Sciurini</taxon>
        <taxon>Sciurus</taxon>
    </lineage>
</organism>
<keyword evidence="3" id="KW-1185">Reference proteome</keyword>
<evidence type="ECO:0000313" key="3">
    <source>
        <dbReference type="Proteomes" id="UP001166674"/>
    </source>
</evidence>
<dbReference type="EMBL" id="JAATJV010380555">
    <property type="protein sequence ID" value="MBZ3882158.1"/>
    <property type="molecule type" value="Genomic_DNA"/>
</dbReference>
<name>A0AA41N1V0_SCICA</name>